<dbReference type="CDD" id="cd17906">
    <property type="entry name" value="CheX"/>
    <property type="match status" value="1"/>
</dbReference>
<evidence type="ECO:0000313" key="3">
    <source>
        <dbReference type="EMBL" id="MFC4387107.1"/>
    </source>
</evidence>
<protein>
    <submittedName>
        <fullName evidence="3">Chemotaxis protein CheX</fullName>
    </submittedName>
</protein>
<dbReference type="Proteomes" id="UP001595880">
    <property type="component" value="Unassembled WGS sequence"/>
</dbReference>
<dbReference type="EMBL" id="JBHSDV010000001">
    <property type="protein sequence ID" value="MFC4387107.1"/>
    <property type="molecule type" value="Genomic_DNA"/>
</dbReference>
<accession>A0ABV8VRL7</accession>
<evidence type="ECO:0000259" key="2">
    <source>
        <dbReference type="Pfam" id="PF13690"/>
    </source>
</evidence>
<comment type="caution">
    <text evidence="3">The sequence shown here is derived from an EMBL/GenBank/DDBJ whole genome shotgun (WGS) entry which is preliminary data.</text>
</comment>
<dbReference type="PANTHER" id="PTHR39452:SF1">
    <property type="entry name" value="CHEY-P PHOSPHATASE CHEX"/>
    <property type="match status" value="1"/>
</dbReference>
<dbReference type="InterPro" id="IPR028976">
    <property type="entry name" value="CheC-like_sf"/>
</dbReference>
<dbReference type="Pfam" id="PF13690">
    <property type="entry name" value="CheX"/>
    <property type="match status" value="1"/>
</dbReference>
<feature type="domain" description="Chemotaxis phosphatase CheX-like" evidence="2">
    <location>
        <begin position="62"/>
        <end position="138"/>
    </location>
</feature>
<gene>
    <name evidence="3" type="ORF">ACFOZ1_04720</name>
</gene>
<reference evidence="4" key="1">
    <citation type="journal article" date="2019" name="Int. J. Syst. Evol. Microbiol.">
        <title>The Global Catalogue of Microorganisms (GCM) 10K type strain sequencing project: providing services to taxonomists for standard genome sequencing and annotation.</title>
        <authorList>
            <consortium name="The Broad Institute Genomics Platform"/>
            <consortium name="The Broad Institute Genome Sequencing Center for Infectious Disease"/>
            <person name="Wu L."/>
            <person name="Ma J."/>
        </authorList>
    </citation>
    <scope>NUCLEOTIDE SEQUENCE [LARGE SCALE GENOMIC DNA]</scope>
    <source>
        <strain evidence="4">KACC 14058</strain>
    </source>
</reference>
<dbReference type="InterPro" id="IPR038756">
    <property type="entry name" value="CheX-like"/>
</dbReference>
<organism evidence="3 4">
    <name type="scientific">Gracilibacillus marinus</name>
    <dbReference type="NCBI Taxonomy" id="630535"/>
    <lineage>
        <taxon>Bacteria</taxon>
        <taxon>Bacillati</taxon>
        <taxon>Bacillota</taxon>
        <taxon>Bacilli</taxon>
        <taxon>Bacillales</taxon>
        <taxon>Bacillaceae</taxon>
        <taxon>Gracilibacillus</taxon>
    </lineage>
</organism>
<dbReference type="Gene3D" id="3.40.1550.10">
    <property type="entry name" value="CheC-like"/>
    <property type="match status" value="1"/>
</dbReference>
<dbReference type="PANTHER" id="PTHR39452">
    <property type="entry name" value="CHEY-P PHOSPHATASE CHEX"/>
    <property type="match status" value="1"/>
</dbReference>
<proteinExistence type="predicted"/>
<name>A0ABV8VRL7_9BACI</name>
<dbReference type="SUPFAM" id="SSF103039">
    <property type="entry name" value="CheC-like"/>
    <property type="match status" value="1"/>
</dbReference>
<dbReference type="InterPro" id="IPR028051">
    <property type="entry name" value="CheX-like_dom"/>
</dbReference>
<dbReference type="RefSeq" id="WP_390196487.1">
    <property type="nucleotide sequence ID" value="NZ_JBHSDV010000001.1"/>
</dbReference>
<keyword evidence="1" id="KW-0145">Chemotaxis</keyword>
<keyword evidence="4" id="KW-1185">Reference proteome</keyword>
<evidence type="ECO:0000256" key="1">
    <source>
        <dbReference type="ARBA" id="ARBA00022500"/>
    </source>
</evidence>
<evidence type="ECO:0000313" key="4">
    <source>
        <dbReference type="Proteomes" id="UP001595880"/>
    </source>
</evidence>
<sequence>MTNYQISDWRNMNMVLSTDMNVNEMIKELYNGSVQSINNIVPIPHDFKPPKIVVEPLHVEYGVLIGFSGSFKGDLLIQANHGVFGAVGEALYGMQLSEEMLDSFSGELGNMVAGGISTYLASNAIETDITHPTIISGNAKLTGFKRVLEAEVEFNQIGNMKLSLLLNQ</sequence>